<evidence type="ECO:0000256" key="1">
    <source>
        <dbReference type="SAM" id="Coils"/>
    </source>
</evidence>
<dbReference type="EMBL" id="NHYE01005221">
    <property type="protein sequence ID" value="PPQ75854.1"/>
    <property type="molecule type" value="Genomic_DNA"/>
</dbReference>
<dbReference type="AlphaFoldDB" id="A0A409WBH1"/>
<feature type="compositionally biased region" description="Pro residues" evidence="2">
    <location>
        <begin position="247"/>
        <end position="256"/>
    </location>
</feature>
<reference evidence="3 4" key="1">
    <citation type="journal article" date="2018" name="Evol. Lett.">
        <title>Horizontal gene cluster transfer increased hallucinogenic mushroom diversity.</title>
        <authorList>
            <person name="Reynolds H.T."/>
            <person name="Vijayakumar V."/>
            <person name="Gluck-Thaler E."/>
            <person name="Korotkin H.B."/>
            <person name="Matheny P.B."/>
            <person name="Slot J.C."/>
        </authorList>
    </citation>
    <scope>NUCLEOTIDE SEQUENCE [LARGE SCALE GENOMIC DNA]</scope>
    <source>
        <strain evidence="3 4">SRW20</strain>
    </source>
</reference>
<evidence type="ECO:0000256" key="2">
    <source>
        <dbReference type="SAM" id="MobiDB-lite"/>
    </source>
</evidence>
<dbReference type="InParanoid" id="A0A409WBH1"/>
<feature type="compositionally biased region" description="Low complexity" evidence="2">
    <location>
        <begin position="1"/>
        <end position="10"/>
    </location>
</feature>
<sequence>MTNESSATSPPILPSPAPSSGSVSQPAVCLPESFPEKSSPVTYPTTVVDDHTTNGQAELSSSSPPPMLSPSTSLGDQADNSIQAKTQLLPPLVIKPSMMLRSPFAHRERASVALFKEKEKSKKIYHVRSTSRRRAIAEERLSKQVFKETKLLDMAQSNGQKWNLQAPGLALAVAIAAKKTVAAERDAMLLQVEEGIEQLQFWRQAAEELESLLDEAEAQVQYLRTLYQEHGILEEDLDIPEVEEPETPPSSPPLPDSPVHQYSLHLRSADQNDVESEGSSSGSGSSSPSSSRGSASFSDDSVSSDESAASSYKSAHSQPRSLNPVPSN</sequence>
<keyword evidence="1" id="KW-0175">Coiled coil</keyword>
<feature type="coiled-coil region" evidence="1">
    <location>
        <begin position="192"/>
        <end position="226"/>
    </location>
</feature>
<name>A0A409WBH1_9AGAR</name>
<evidence type="ECO:0000313" key="3">
    <source>
        <dbReference type="EMBL" id="PPQ75854.1"/>
    </source>
</evidence>
<feature type="region of interest" description="Disordered" evidence="2">
    <location>
        <begin position="1"/>
        <end position="77"/>
    </location>
</feature>
<evidence type="ECO:0000313" key="4">
    <source>
        <dbReference type="Proteomes" id="UP000284706"/>
    </source>
</evidence>
<keyword evidence="4" id="KW-1185">Reference proteome</keyword>
<feature type="compositionally biased region" description="Low complexity" evidence="2">
    <location>
        <begin position="277"/>
        <end position="315"/>
    </location>
</feature>
<accession>A0A409WBH1</accession>
<proteinExistence type="predicted"/>
<gene>
    <name evidence="3" type="ORF">CVT26_001353</name>
</gene>
<protein>
    <submittedName>
        <fullName evidence="3">Uncharacterized protein</fullName>
    </submittedName>
</protein>
<dbReference type="Proteomes" id="UP000284706">
    <property type="component" value="Unassembled WGS sequence"/>
</dbReference>
<feature type="region of interest" description="Disordered" evidence="2">
    <location>
        <begin position="242"/>
        <end position="328"/>
    </location>
</feature>
<comment type="caution">
    <text evidence="3">The sequence shown here is derived from an EMBL/GenBank/DDBJ whole genome shotgun (WGS) entry which is preliminary data.</text>
</comment>
<organism evidence="3 4">
    <name type="scientific">Gymnopilus dilepis</name>
    <dbReference type="NCBI Taxonomy" id="231916"/>
    <lineage>
        <taxon>Eukaryota</taxon>
        <taxon>Fungi</taxon>
        <taxon>Dikarya</taxon>
        <taxon>Basidiomycota</taxon>
        <taxon>Agaricomycotina</taxon>
        <taxon>Agaricomycetes</taxon>
        <taxon>Agaricomycetidae</taxon>
        <taxon>Agaricales</taxon>
        <taxon>Agaricineae</taxon>
        <taxon>Hymenogastraceae</taxon>
        <taxon>Gymnopilus</taxon>
    </lineage>
</organism>
<feature type="compositionally biased region" description="Polar residues" evidence="2">
    <location>
        <begin position="316"/>
        <end position="328"/>
    </location>
</feature>